<evidence type="ECO:0000313" key="4">
    <source>
        <dbReference type="EMBL" id="KPY33306.1"/>
    </source>
</evidence>
<feature type="active site" evidence="3">
    <location>
        <position position="58"/>
    </location>
</feature>
<dbReference type="PATRIC" id="fig|251707.3.peg.5451"/>
<evidence type="ECO:0000256" key="3">
    <source>
        <dbReference type="PIRSR" id="PIRSR016184-1"/>
    </source>
</evidence>
<organism evidence="4 5">
    <name type="scientific">Pseudomonas syringae pv. primulae</name>
    <dbReference type="NCBI Taxonomy" id="251707"/>
    <lineage>
        <taxon>Bacteria</taxon>
        <taxon>Pseudomonadati</taxon>
        <taxon>Pseudomonadota</taxon>
        <taxon>Gammaproteobacteria</taxon>
        <taxon>Pseudomonadales</taxon>
        <taxon>Pseudomonadaceae</taxon>
        <taxon>Pseudomonas</taxon>
    </lineage>
</organism>
<evidence type="ECO:0000256" key="2">
    <source>
        <dbReference type="ARBA" id="ARBA00023235"/>
    </source>
</evidence>
<dbReference type="EMBL" id="LJRC01000212">
    <property type="protein sequence ID" value="KPY33306.1"/>
    <property type="molecule type" value="Genomic_DNA"/>
</dbReference>
<dbReference type="PIRSF" id="PIRSF016184">
    <property type="entry name" value="PhzC_PhzF"/>
    <property type="match status" value="1"/>
</dbReference>
<keyword evidence="2" id="KW-0413">Isomerase</keyword>
<dbReference type="GO" id="GO:0016853">
    <property type="term" value="F:isomerase activity"/>
    <property type="evidence" value="ECO:0007669"/>
    <property type="project" value="UniProtKB-KW"/>
</dbReference>
<proteinExistence type="inferred from homology"/>
<protein>
    <submittedName>
        <fullName evidence="4">Phenazine biosynthesis family protein</fullName>
    </submittedName>
</protein>
<evidence type="ECO:0000313" key="5">
    <source>
        <dbReference type="Proteomes" id="UP000050562"/>
    </source>
</evidence>
<dbReference type="Gene3D" id="3.10.310.10">
    <property type="entry name" value="Diaminopimelate Epimerase, Chain A, domain 1"/>
    <property type="match status" value="2"/>
</dbReference>
<dbReference type="Pfam" id="PF02567">
    <property type="entry name" value="PhzC-PhzF"/>
    <property type="match status" value="1"/>
</dbReference>
<comment type="caution">
    <text evidence="4">The sequence shown here is derived from an EMBL/GenBank/DDBJ whole genome shotgun (WGS) entry which is preliminary data.</text>
</comment>
<sequence>MSGHDNGKGPATMVTEILKLAAFSDGDQGGNPAGVWIGDALPDDQVMQQIAAEVGFSETAFAAPVEGGWRVRYFSPLAEVPFCGHATIALGAALAAQQGDGVFNLTLNHAQITVEGHAQGSLTSAALQSPATHSKPVSTELLDEALALFGYTHADLDTRIPPAHINGGAGHLILALNNRATLKAMQYDQQAGHDLMVREGWATILLAYAETEQFFHTRNPFAFGGVYEDPATGAATAALAGYLRDIDWPHGGMIDILQGEDMGSRSRLRAEIPQQTGSSIRVSGMARRL</sequence>
<dbReference type="PANTHER" id="PTHR13774:SF39">
    <property type="entry name" value="BIOSYNTHESIS PROTEIN, PUTATIVE-RELATED"/>
    <property type="match status" value="1"/>
</dbReference>
<name>A0A0P9XLL3_9PSED</name>
<dbReference type="PANTHER" id="PTHR13774">
    <property type="entry name" value="PHENAZINE BIOSYNTHESIS PROTEIN"/>
    <property type="match status" value="1"/>
</dbReference>
<evidence type="ECO:0000256" key="1">
    <source>
        <dbReference type="ARBA" id="ARBA00008270"/>
    </source>
</evidence>
<dbReference type="SUPFAM" id="SSF54506">
    <property type="entry name" value="Diaminopimelate epimerase-like"/>
    <property type="match status" value="1"/>
</dbReference>
<dbReference type="GO" id="GO:0005737">
    <property type="term" value="C:cytoplasm"/>
    <property type="evidence" value="ECO:0007669"/>
    <property type="project" value="TreeGrafter"/>
</dbReference>
<dbReference type="AlphaFoldDB" id="A0A0P9XLL3"/>
<dbReference type="NCBIfam" id="TIGR00654">
    <property type="entry name" value="PhzF_family"/>
    <property type="match status" value="1"/>
</dbReference>
<gene>
    <name evidence="4" type="ORF">ALO52_05129</name>
</gene>
<accession>A0A0P9XLL3</accession>
<dbReference type="Proteomes" id="UP000050562">
    <property type="component" value="Unassembled WGS sequence"/>
</dbReference>
<reference evidence="4 5" key="1">
    <citation type="submission" date="2015-09" db="EMBL/GenBank/DDBJ databases">
        <title>Genome announcement of multiple Pseudomonas syringae strains.</title>
        <authorList>
            <person name="Thakur S."/>
            <person name="Wang P.W."/>
            <person name="Gong Y."/>
            <person name="Weir B.S."/>
            <person name="Guttman D.S."/>
        </authorList>
    </citation>
    <scope>NUCLEOTIDE SEQUENCE [LARGE SCALE GENOMIC DNA]</scope>
    <source>
        <strain evidence="4 5">ICMP3956</strain>
    </source>
</reference>
<comment type="similarity">
    <text evidence="1">Belongs to the PhzF family.</text>
</comment>
<dbReference type="InterPro" id="IPR003719">
    <property type="entry name" value="Phenazine_PhzF-like"/>
</dbReference>